<protein>
    <recommendedName>
        <fullName evidence="4">HTH luxR-type domain-containing protein</fullName>
    </recommendedName>
</protein>
<reference evidence="5 6" key="1">
    <citation type="journal article" date="2019" name="Emerg. Microbes Infect.">
        <title>Comprehensive subspecies identification of 175 nontuberculous mycobacteria species based on 7547 genomic profiles.</title>
        <authorList>
            <person name="Matsumoto Y."/>
            <person name="Kinjo T."/>
            <person name="Motooka D."/>
            <person name="Nabeya D."/>
            <person name="Jung N."/>
            <person name="Uechi K."/>
            <person name="Horii T."/>
            <person name="Iida T."/>
            <person name="Fujita J."/>
            <person name="Nakamura S."/>
        </authorList>
    </citation>
    <scope>NUCLEOTIDE SEQUENCE [LARGE SCALE GENOMIC DNA]</scope>
    <source>
        <strain evidence="5 6">JCM 16017</strain>
    </source>
</reference>
<dbReference type="CDD" id="cd06170">
    <property type="entry name" value="LuxR_C_like"/>
    <property type="match status" value="1"/>
</dbReference>
<dbReference type="InterPro" id="IPR016032">
    <property type="entry name" value="Sig_transdc_resp-reg_C-effctor"/>
</dbReference>
<organism evidence="5 6">
    <name type="scientific">Mycolicibacter senuensis</name>
    <dbReference type="NCBI Taxonomy" id="386913"/>
    <lineage>
        <taxon>Bacteria</taxon>
        <taxon>Bacillati</taxon>
        <taxon>Actinomycetota</taxon>
        <taxon>Actinomycetes</taxon>
        <taxon>Mycobacteriales</taxon>
        <taxon>Mycobacteriaceae</taxon>
        <taxon>Mycolicibacter</taxon>
    </lineage>
</organism>
<comment type="caution">
    <text evidence="5">The sequence shown here is derived from an EMBL/GenBank/DDBJ whole genome shotgun (WGS) entry which is preliminary data.</text>
</comment>
<dbReference type="InterPro" id="IPR036388">
    <property type="entry name" value="WH-like_DNA-bd_sf"/>
</dbReference>
<sequence length="223" mass="22838">MESGRLLAGAWVSAARGRVGEARAIAAGAAQFARDHGQWAREVVALQTAAQFGDTGVADRLDELATLVEGPRAPIAARYARALAAGDHAGLEVASREFEDMGDGLAAADAAAQAAAGYRQTGLRGSALSAAGRARRLAEQCGGAVSPALAAAAMTLPLTGREREIALLVAQSLSNRDIAEAMSLSVRTVEGHIYRATVKAGVATRDELSSMVKQFGQASVPSA</sequence>
<feature type="domain" description="HTH luxR-type" evidence="4">
    <location>
        <begin position="151"/>
        <end position="216"/>
    </location>
</feature>
<keyword evidence="2" id="KW-0238">DNA-binding</keyword>
<dbReference type="GO" id="GO:0006355">
    <property type="term" value="P:regulation of DNA-templated transcription"/>
    <property type="evidence" value="ECO:0007669"/>
    <property type="project" value="InterPro"/>
</dbReference>
<evidence type="ECO:0000313" key="6">
    <source>
        <dbReference type="Proteomes" id="UP000465263"/>
    </source>
</evidence>
<dbReference type="PRINTS" id="PR00038">
    <property type="entry name" value="HTHLUXR"/>
</dbReference>
<accession>A0A7I9XPS0</accession>
<keyword evidence="6" id="KW-1185">Reference proteome</keyword>
<dbReference type="Gene3D" id="1.10.10.10">
    <property type="entry name" value="Winged helix-like DNA-binding domain superfamily/Winged helix DNA-binding domain"/>
    <property type="match status" value="1"/>
</dbReference>
<dbReference type="SUPFAM" id="SSF46894">
    <property type="entry name" value="C-terminal effector domain of the bipartite response regulators"/>
    <property type="match status" value="1"/>
</dbReference>
<dbReference type="PANTHER" id="PTHR44688">
    <property type="entry name" value="DNA-BINDING TRANSCRIPTIONAL ACTIVATOR DEVR_DOSR"/>
    <property type="match status" value="1"/>
</dbReference>
<evidence type="ECO:0000313" key="5">
    <source>
        <dbReference type="EMBL" id="GFG71975.1"/>
    </source>
</evidence>
<dbReference type="PANTHER" id="PTHR44688:SF16">
    <property type="entry name" value="DNA-BINDING TRANSCRIPTIONAL ACTIVATOR DEVR_DOSR"/>
    <property type="match status" value="1"/>
</dbReference>
<evidence type="ECO:0000259" key="4">
    <source>
        <dbReference type="PROSITE" id="PS50043"/>
    </source>
</evidence>
<keyword evidence="1" id="KW-0805">Transcription regulation</keyword>
<evidence type="ECO:0000256" key="2">
    <source>
        <dbReference type="ARBA" id="ARBA00023125"/>
    </source>
</evidence>
<dbReference type="PROSITE" id="PS50043">
    <property type="entry name" value="HTH_LUXR_2"/>
    <property type="match status" value="1"/>
</dbReference>
<dbReference type="AlphaFoldDB" id="A0A7I9XPS0"/>
<dbReference type="InterPro" id="IPR000792">
    <property type="entry name" value="Tscrpt_reg_LuxR_C"/>
</dbReference>
<dbReference type="SMART" id="SM00421">
    <property type="entry name" value="HTH_LUXR"/>
    <property type="match status" value="1"/>
</dbReference>
<evidence type="ECO:0000256" key="3">
    <source>
        <dbReference type="ARBA" id="ARBA00023163"/>
    </source>
</evidence>
<keyword evidence="3" id="KW-0804">Transcription</keyword>
<proteinExistence type="predicted"/>
<evidence type="ECO:0000256" key="1">
    <source>
        <dbReference type="ARBA" id="ARBA00023015"/>
    </source>
</evidence>
<dbReference type="Proteomes" id="UP000465263">
    <property type="component" value="Unassembled WGS sequence"/>
</dbReference>
<name>A0A7I9XPS0_9MYCO</name>
<gene>
    <name evidence="5" type="ORF">MSEN_36950</name>
</gene>
<dbReference type="GO" id="GO:0003677">
    <property type="term" value="F:DNA binding"/>
    <property type="evidence" value="ECO:0007669"/>
    <property type="project" value="UniProtKB-KW"/>
</dbReference>
<dbReference type="EMBL" id="BLKV01000002">
    <property type="protein sequence ID" value="GFG71975.1"/>
    <property type="molecule type" value="Genomic_DNA"/>
</dbReference>
<dbReference type="Pfam" id="PF00196">
    <property type="entry name" value="GerE"/>
    <property type="match status" value="1"/>
</dbReference>